<feature type="compositionally biased region" description="Basic and acidic residues" evidence="3">
    <location>
        <begin position="24"/>
        <end position="38"/>
    </location>
</feature>
<evidence type="ECO:0000256" key="2">
    <source>
        <dbReference type="ARBA" id="ARBA00023125"/>
    </source>
</evidence>
<keyword evidence="5" id="KW-1185">Reference proteome</keyword>
<dbReference type="SMART" id="SM00384">
    <property type="entry name" value="AT_hook"/>
    <property type="match status" value="5"/>
</dbReference>
<evidence type="ECO:0000313" key="5">
    <source>
        <dbReference type="Proteomes" id="UP001217089"/>
    </source>
</evidence>
<feature type="compositionally biased region" description="Basic and acidic residues" evidence="3">
    <location>
        <begin position="159"/>
        <end position="170"/>
    </location>
</feature>
<keyword evidence="1" id="KW-0677">Repeat</keyword>
<proteinExistence type="predicted"/>
<feature type="compositionally biased region" description="Basic residues" evidence="3">
    <location>
        <begin position="39"/>
        <end position="49"/>
    </location>
</feature>
<reference evidence="4 5" key="1">
    <citation type="submission" date="2022-12" db="EMBL/GenBank/DDBJ databases">
        <title>Chromosome-level genome of Tegillarca granosa.</title>
        <authorList>
            <person name="Kim J."/>
        </authorList>
    </citation>
    <scope>NUCLEOTIDE SEQUENCE [LARGE SCALE GENOMIC DNA]</scope>
    <source>
        <strain evidence="4">Teg-2019</strain>
        <tissue evidence="4">Adductor muscle</tissue>
    </source>
</reference>
<feature type="compositionally biased region" description="Basic and acidic residues" evidence="3">
    <location>
        <begin position="1"/>
        <end position="15"/>
    </location>
</feature>
<dbReference type="InterPro" id="IPR017956">
    <property type="entry name" value="AT_hook_DNA-bd_motif"/>
</dbReference>
<dbReference type="InterPro" id="IPR000116">
    <property type="entry name" value="HMGA"/>
</dbReference>
<dbReference type="PRINTS" id="PR00930">
    <property type="entry name" value="HIGHMOBLTYIY"/>
</dbReference>
<organism evidence="4 5">
    <name type="scientific">Tegillarca granosa</name>
    <name type="common">Malaysian cockle</name>
    <name type="synonym">Anadara granosa</name>
    <dbReference type="NCBI Taxonomy" id="220873"/>
    <lineage>
        <taxon>Eukaryota</taxon>
        <taxon>Metazoa</taxon>
        <taxon>Spiralia</taxon>
        <taxon>Lophotrochozoa</taxon>
        <taxon>Mollusca</taxon>
        <taxon>Bivalvia</taxon>
        <taxon>Autobranchia</taxon>
        <taxon>Pteriomorphia</taxon>
        <taxon>Arcoida</taxon>
        <taxon>Arcoidea</taxon>
        <taxon>Arcidae</taxon>
        <taxon>Tegillarca</taxon>
    </lineage>
</organism>
<dbReference type="EMBL" id="JARBDR010000919">
    <property type="protein sequence ID" value="KAJ8300613.1"/>
    <property type="molecule type" value="Genomic_DNA"/>
</dbReference>
<accession>A0ABQ9EBI0</accession>
<gene>
    <name evidence="4" type="ORF">KUTeg_022132</name>
</gene>
<protein>
    <submittedName>
        <fullName evidence="4">Uncharacterized protein</fullName>
    </submittedName>
</protein>
<keyword evidence="2" id="KW-0238">DNA-binding</keyword>
<dbReference type="PRINTS" id="PR00929">
    <property type="entry name" value="ATHOOK"/>
</dbReference>
<name>A0ABQ9EBI0_TEGGR</name>
<feature type="region of interest" description="Disordered" evidence="3">
    <location>
        <begin position="1"/>
        <end position="170"/>
    </location>
</feature>
<sequence length="170" mass="19229">MTAEDSKEAKSEKKEQKRGRGRPRKPDSEKKDPNEPKRPRGRPRIHPPKVKSGLPRGRPPLSPNKVSNLSLGQLRKIIKIKVRSGLASKKALKKPVGRPRIHPPKEETEDPNAPKRSRGRPRKSVETNGLSAAESDVDEEQTDEEIRTENEDESSPENQDVKEYHNMNLS</sequence>
<dbReference type="Pfam" id="PF02178">
    <property type="entry name" value="AT_hook"/>
    <property type="match status" value="4"/>
</dbReference>
<evidence type="ECO:0000256" key="3">
    <source>
        <dbReference type="SAM" id="MobiDB-lite"/>
    </source>
</evidence>
<dbReference type="Proteomes" id="UP001217089">
    <property type="component" value="Unassembled WGS sequence"/>
</dbReference>
<evidence type="ECO:0000313" key="4">
    <source>
        <dbReference type="EMBL" id="KAJ8300613.1"/>
    </source>
</evidence>
<comment type="caution">
    <text evidence="4">The sequence shown here is derived from an EMBL/GenBank/DDBJ whole genome shotgun (WGS) entry which is preliminary data.</text>
</comment>
<evidence type="ECO:0000256" key="1">
    <source>
        <dbReference type="ARBA" id="ARBA00022737"/>
    </source>
</evidence>
<feature type="compositionally biased region" description="Basic residues" evidence="3">
    <location>
        <begin position="90"/>
        <end position="102"/>
    </location>
</feature>